<dbReference type="EMBL" id="CP010802">
    <property type="protein sequence ID" value="ALC16711.1"/>
    <property type="molecule type" value="Genomic_DNA"/>
</dbReference>
<evidence type="ECO:0000259" key="8">
    <source>
        <dbReference type="Pfam" id="PF09115"/>
    </source>
</evidence>
<dbReference type="Pfam" id="PF13177">
    <property type="entry name" value="DNA_pol3_delta2"/>
    <property type="match status" value="1"/>
</dbReference>
<dbReference type="Pfam" id="PF09115">
    <property type="entry name" value="DNApol3-delta_C"/>
    <property type="match status" value="1"/>
</dbReference>
<dbReference type="NCBIfam" id="TIGR00678">
    <property type="entry name" value="holB"/>
    <property type="match status" value="1"/>
</dbReference>
<evidence type="ECO:0000256" key="5">
    <source>
        <dbReference type="ARBA" id="ARBA00022705"/>
    </source>
</evidence>
<comment type="catalytic activity">
    <reaction evidence="7">
        <text>DNA(n) + a 2'-deoxyribonucleoside 5'-triphosphate = DNA(n+1) + diphosphate</text>
        <dbReference type="Rhea" id="RHEA:22508"/>
        <dbReference type="Rhea" id="RHEA-COMP:17339"/>
        <dbReference type="Rhea" id="RHEA-COMP:17340"/>
        <dbReference type="ChEBI" id="CHEBI:33019"/>
        <dbReference type="ChEBI" id="CHEBI:61560"/>
        <dbReference type="ChEBI" id="CHEBI:173112"/>
        <dbReference type="EC" id="2.7.7.7"/>
    </reaction>
</comment>
<keyword evidence="10" id="KW-1185">Reference proteome</keyword>
<evidence type="ECO:0000256" key="4">
    <source>
        <dbReference type="ARBA" id="ARBA00022695"/>
    </source>
</evidence>
<dbReference type="GO" id="GO:0003677">
    <property type="term" value="F:DNA binding"/>
    <property type="evidence" value="ECO:0007669"/>
    <property type="project" value="InterPro"/>
</dbReference>
<keyword evidence="3" id="KW-0808">Transferase</keyword>
<dbReference type="PANTHER" id="PTHR11669:SF8">
    <property type="entry name" value="DNA POLYMERASE III SUBUNIT DELTA"/>
    <property type="match status" value="1"/>
</dbReference>
<dbReference type="GO" id="GO:0003887">
    <property type="term" value="F:DNA-directed DNA polymerase activity"/>
    <property type="evidence" value="ECO:0007669"/>
    <property type="project" value="UniProtKB-KW"/>
</dbReference>
<dbReference type="EC" id="2.7.7.7" evidence="1"/>
<feature type="domain" description="DNA polymerase III delta subunit C-terminal" evidence="8">
    <location>
        <begin position="207"/>
        <end position="320"/>
    </location>
</feature>
<reference evidence="9 10" key="1">
    <citation type="submission" date="2015-07" db="EMBL/GenBank/DDBJ databases">
        <title>Isolation and Genomic Characterization of a Novel Halophilic Metal-Reducing Deltaproteobacterium from the Deep Subsurface.</title>
        <authorList>
            <person name="Badalamenti J.P."/>
            <person name="Summers Z.M."/>
            <person name="Gralnick J.A."/>
            <person name="Bond D.R."/>
        </authorList>
    </citation>
    <scope>NUCLEOTIDE SEQUENCE [LARGE SCALE GENOMIC DNA]</scope>
    <source>
        <strain evidence="9 10">WTL</strain>
    </source>
</reference>
<dbReference type="KEGG" id="des:DSOUD_1940"/>
<dbReference type="Proteomes" id="UP000057158">
    <property type="component" value="Chromosome"/>
</dbReference>
<dbReference type="SUPFAM" id="SSF52540">
    <property type="entry name" value="P-loop containing nucleoside triphosphate hydrolases"/>
    <property type="match status" value="1"/>
</dbReference>
<dbReference type="STRING" id="1603606.DSOUD_1940"/>
<dbReference type="PATRIC" id="fig|1603606.3.peg.2100"/>
<dbReference type="FunFam" id="3.40.50.300:FF:001255">
    <property type="entry name" value="DNA polymerase III subunit delta"/>
    <property type="match status" value="1"/>
</dbReference>
<dbReference type="InterPro" id="IPR015199">
    <property type="entry name" value="DNA_pol_III_delta_C"/>
</dbReference>
<proteinExistence type="predicted"/>
<evidence type="ECO:0000256" key="6">
    <source>
        <dbReference type="ARBA" id="ARBA00022932"/>
    </source>
</evidence>
<keyword evidence="4" id="KW-0548">Nucleotidyltransferase</keyword>
<evidence type="ECO:0000256" key="3">
    <source>
        <dbReference type="ARBA" id="ARBA00022679"/>
    </source>
</evidence>
<keyword evidence="5" id="KW-0235">DNA replication</keyword>
<organism evidence="9 10">
    <name type="scientific">Desulfuromonas soudanensis</name>
    <dbReference type="NCBI Taxonomy" id="1603606"/>
    <lineage>
        <taxon>Bacteria</taxon>
        <taxon>Pseudomonadati</taxon>
        <taxon>Thermodesulfobacteriota</taxon>
        <taxon>Desulfuromonadia</taxon>
        <taxon>Desulfuromonadales</taxon>
        <taxon>Desulfuromonadaceae</taxon>
        <taxon>Desulfuromonas</taxon>
    </lineage>
</organism>
<dbReference type="Gene3D" id="3.40.50.300">
    <property type="entry name" value="P-loop containing nucleotide triphosphate hydrolases"/>
    <property type="match status" value="1"/>
</dbReference>
<protein>
    <recommendedName>
        <fullName evidence="2">DNA polymerase III subunit delta'</fullName>
        <ecNumber evidence="1">2.7.7.7</ecNumber>
    </recommendedName>
</protein>
<keyword evidence="6" id="KW-0239">DNA-directed DNA polymerase</keyword>
<dbReference type="OrthoDB" id="9810148at2"/>
<dbReference type="InterPro" id="IPR050238">
    <property type="entry name" value="DNA_Rep/Repair_Clamp_Loader"/>
</dbReference>
<dbReference type="AlphaFoldDB" id="A0A0M5IRL8"/>
<dbReference type="GO" id="GO:0009360">
    <property type="term" value="C:DNA polymerase III complex"/>
    <property type="evidence" value="ECO:0007669"/>
    <property type="project" value="InterPro"/>
</dbReference>
<gene>
    <name evidence="9" type="primary">holB</name>
    <name evidence="9" type="ORF">DSOUD_1940</name>
</gene>
<name>A0A0M5IRL8_9BACT</name>
<dbReference type="PANTHER" id="PTHR11669">
    <property type="entry name" value="REPLICATION FACTOR C / DNA POLYMERASE III GAMMA-TAU SUBUNIT"/>
    <property type="match status" value="1"/>
</dbReference>
<evidence type="ECO:0000256" key="1">
    <source>
        <dbReference type="ARBA" id="ARBA00012417"/>
    </source>
</evidence>
<dbReference type="InterPro" id="IPR004622">
    <property type="entry name" value="DNA_pol_HolB"/>
</dbReference>
<sequence length="322" mass="35995">MTFAQILGHRRQKEILQRAFASGRLAHAYLFEGPEGVGKRLMALALVRLVFCADGSGCGICSACRKIDHNNHPDLHILEPDGAMIKIEQIRRIQKELSYRPLEAQKKVVLIDGAEKMNAAAGNALLKTLEEPNGEALLLLLTPHPEKVLGTIRSRCQRLPFSRLPRQELLTVLLQQEGMNEVEGHILTALSEGSFKKALGRDRELYLERRKAILKSLTALSPGSIGPLFDLAQELAEDKDHLPEILEIIQVFYRDLLLHAHGAPEEEMVNLDLAEKIRRVVSRETVPSLLRKLDAIAASQLHLGRNVNRQLAIEVLLMRLVA</sequence>
<dbReference type="GO" id="GO:0008408">
    <property type="term" value="F:3'-5' exonuclease activity"/>
    <property type="evidence" value="ECO:0007669"/>
    <property type="project" value="InterPro"/>
</dbReference>
<evidence type="ECO:0000313" key="10">
    <source>
        <dbReference type="Proteomes" id="UP000057158"/>
    </source>
</evidence>
<dbReference type="InterPro" id="IPR027417">
    <property type="entry name" value="P-loop_NTPase"/>
</dbReference>
<dbReference type="GO" id="GO:0006261">
    <property type="term" value="P:DNA-templated DNA replication"/>
    <property type="evidence" value="ECO:0007669"/>
    <property type="project" value="TreeGrafter"/>
</dbReference>
<dbReference type="RefSeq" id="WP_053550783.1">
    <property type="nucleotide sequence ID" value="NZ_CP010802.1"/>
</dbReference>
<evidence type="ECO:0000256" key="7">
    <source>
        <dbReference type="ARBA" id="ARBA00049244"/>
    </source>
</evidence>
<evidence type="ECO:0000313" key="9">
    <source>
        <dbReference type="EMBL" id="ALC16711.1"/>
    </source>
</evidence>
<accession>A0A0M5IRL8</accession>
<evidence type="ECO:0000256" key="2">
    <source>
        <dbReference type="ARBA" id="ARBA00014363"/>
    </source>
</evidence>